<organism evidence="8 9">
    <name type="scientific">Candidatus Kinetoplastidibacterium desouzai TCC079E</name>
    <dbReference type="NCBI Taxonomy" id="1208919"/>
    <lineage>
        <taxon>Bacteria</taxon>
        <taxon>Pseudomonadati</taxon>
        <taxon>Pseudomonadota</taxon>
        <taxon>Betaproteobacteria</taxon>
        <taxon>Candidatus Kinetoplastidibacterium</taxon>
    </lineage>
</organism>
<evidence type="ECO:0000256" key="7">
    <source>
        <dbReference type="HAMAP-Rule" id="MF_01147"/>
    </source>
</evidence>
<dbReference type="AlphaFoldDB" id="M1LV24"/>
<dbReference type="PANTHER" id="PTHR30589">
    <property type="entry name" value="PROLIPOPROTEIN DIACYLGLYCERYL TRANSFERASE"/>
    <property type="match status" value="1"/>
</dbReference>
<evidence type="ECO:0000256" key="4">
    <source>
        <dbReference type="ARBA" id="ARBA00022692"/>
    </source>
</evidence>
<name>M1LV24_9PROT</name>
<evidence type="ECO:0000256" key="1">
    <source>
        <dbReference type="ARBA" id="ARBA00007150"/>
    </source>
</evidence>
<keyword evidence="2 7" id="KW-1003">Cell membrane</keyword>
<dbReference type="InterPro" id="IPR001640">
    <property type="entry name" value="Lgt"/>
</dbReference>
<dbReference type="GO" id="GO:0005886">
    <property type="term" value="C:plasma membrane"/>
    <property type="evidence" value="ECO:0007669"/>
    <property type="project" value="UniProtKB-SubCell"/>
</dbReference>
<dbReference type="PANTHER" id="PTHR30589:SF0">
    <property type="entry name" value="PHOSPHATIDYLGLYCEROL--PROLIPOPROTEIN DIACYLGLYCERYL TRANSFERASE"/>
    <property type="match status" value="1"/>
</dbReference>
<keyword evidence="3 7" id="KW-0808">Transferase</keyword>
<feature type="transmembrane region" description="Helical" evidence="7">
    <location>
        <begin position="182"/>
        <end position="199"/>
    </location>
</feature>
<feature type="transmembrane region" description="Helical" evidence="7">
    <location>
        <begin position="36"/>
        <end position="53"/>
    </location>
</feature>
<keyword evidence="6 7" id="KW-0472">Membrane</keyword>
<evidence type="ECO:0000313" key="9">
    <source>
        <dbReference type="Proteomes" id="UP000011547"/>
    </source>
</evidence>
<comment type="function">
    <text evidence="7">Catalyzes the transfer of the diacylglyceryl group from phosphatidylglycerol to the sulfhydryl group of the N-terminal cysteine of a prolipoprotein, the first step in the formation of mature lipoproteins.</text>
</comment>
<evidence type="ECO:0000256" key="2">
    <source>
        <dbReference type="ARBA" id="ARBA00022475"/>
    </source>
</evidence>
<dbReference type="PROSITE" id="PS01311">
    <property type="entry name" value="LGT"/>
    <property type="match status" value="1"/>
</dbReference>
<comment type="catalytic activity">
    <reaction evidence="7">
        <text>L-cysteinyl-[prolipoprotein] + a 1,2-diacyl-sn-glycero-3-phospho-(1'-sn-glycerol) = an S-1,2-diacyl-sn-glyceryl-L-cysteinyl-[prolipoprotein] + sn-glycerol 1-phosphate + H(+)</text>
        <dbReference type="Rhea" id="RHEA:56712"/>
        <dbReference type="Rhea" id="RHEA-COMP:14679"/>
        <dbReference type="Rhea" id="RHEA-COMP:14680"/>
        <dbReference type="ChEBI" id="CHEBI:15378"/>
        <dbReference type="ChEBI" id="CHEBI:29950"/>
        <dbReference type="ChEBI" id="CHEBI:57685"/>
        <dbReference type="ChEBI" id="CHEBI:64716"/>
        <dbReference type="ChEBI" id="CHEBI:140658"/>
        <dbReference type="EC" id="2.5.1.145"/>
    </reaction>
</comment>
<dbReference type="Proteomes" id="UP000011547">
    <property type="component" value="Chromosome"/>
</dbReference>
<sequence>MYLVGFFCVYWLSLIKISHSKKTYITKDKIENLLYWGMLGAIIGGRLGYVVIYRPDYFSRHLIEILYIRNGGMSFHGGLIGVLISIYTYAKIQKIPFLELTDFIAPSIPVALAAGRIGNFINGELWGYQTKLPWGIIFHNDVEQIPRHPSQIYEFLLEGVLLFIIMQVFSNKKTRPKGQVSAMFLIFYGLTRFFAEFWREPDYFIINTTQLLTLGQTLSIPMIVLGIAILLTNR</sequence>
<evidence type="ECO:0000256" key="6">
    <source>
        <dbReference type="ARBA" id="ARBA00023136"/>
    </source>
</evidence>
<comment type="caution">
    <text evidence="7">Lacks conserved residue(s) required for the propagation of feature annotation.</text>
</comment>
<keyword evidence="5 7" id="KW-1133">Transmembrane helix</keyword>
<dbReference type="STRING" id="1208919.CDSE_0001"/>
<comment type="similarity">
    <text evidence="1 7">Belongs to the Lgt family.</text>
</comment>
<comment type="subcellular location">
    <subcellularLocation>
        <location evidence="7">Cell membrane</location>
        <topology evidence="7">Multi-pass membrane protein</topology>
    </subcellularLocation>
</comment>
<evidence type="ECO:0000313" key="8">
    <source>
        <dbReference type="EMBL" id="AGF47129.1"/>
    </source>
</evidence>
<dbReference type="HOGENOM" id="CLU_013386_1_0_4"/>
<evidence type="ECO:0000256" key="3">
    <source>
        <dbReference type="ARBA" id="ARBA00022679"/>
    </source>
</evidence>
<dbReference type="UniPathway" id="UPA00664"/>
<dbReference type="GO" id="GO:0042158">
    <property type="term" value="P:lipoprotein biosynthetic process"/>
    <property type="evidence" value="ECO:0007669"/>
    <property type="project" value="UniProtKB-UniRule"/>
</dbReference>
<dbReference type="Pfam" id="PF01790">
    <property type="entry name" value="LGT"/>
    <property type="match status" value="1"/>
</dbReference>
<dbReference type="EMBL" id="CP003803">
    <property type="protein sequence ID" value="AGF47129.1"/>
    <property type="molecule type" value="Genomic_DNA"/>
</dbReference>
<feature type="binding site" evidence="7">
    <location>
        <position position="116"/>
    </location>
    <ligand>
        <name>a 1,2-diacyl-sn-glycero-3-phospho-(1'-sn-glycerol)</name>
        <dbReference type="ChEBI" id="CHEBI:64716"/>
    </ligand>
</feature>
<dbReference type="eggNOG" id="COG0682">
    <property type="taxonomic scope" value="Bacteria"/>
</dbReference>
<keyword evidence="9" id="KW-1185">Reference proteome</keyword>
<gene>
    <name evidence="7" type="primary">lgt</name>
    <name evidence="8" type="ORF">CDSE_0001</name>
</gene>
<dbReference type="NCBIfam" id="TIGR00544">
    <property type="entry name" value="lgt"/>
    <property type="match status" value="1"/>
</dbReference>
<protein>
    <recommendedName>
        <fullName evidence="7">Phosphatidylglycerol--prolipoprotein diacylglyceryl transferase</fullName>
        <ecNumber evidence="7">2.5.1.145</ecNumber>
    </recommendedName>
</protein>
<dbReference type="KEGG" id="kde:CDSE_0001"/>
<dbReference type="HAMAP" id="MF_01147">
    <property type="entry name" value="Lgt"/>
    <property type="match status" value="1"/>
</dbReference>
<proteinExistence type="inferred from homology"/>
<dbReference type="PATRIC" id="fig|1208919.3.peg.570"/>
<evidence type="ECO:0000256" key="5">
    <source>
        <dbReference type="ARBA" id="ARBA00022989"/>
    </source>
</evidence>
<dbReference type="EC" id="2.5.1.145" evidence="7"/>
<comment type="pathway">
    <text evidence="7">Protein modification; lipoprotein biosynthesis (diacylglyceryl transfer).</text>
</comment>
<feature type="transmembrane region" description="Helical" evidence="7">
    <location>
        <begin position="211"/>
        <end position="231"/>
    </location>
</feature>
<reference evidence="8 9" key="1">
    <citation type="journal article" date="2013" name="Genome Biol. Evol.">
        <title>Genome evolution and phylogenomic analysis of candidatus kinetoplastibacterium, the betaproteobacterial endosymbionts of strigomonas and angomonas.</title>
        <authorList>
            <person name="Alves J.M."/>
            <person name="Serrano M.G."/>
            <person name="Maia da Silva F."/>
            <person name="Voegtly L.J."/>
            <person name="Matveyev A.V."/>
            <person name="Teixeira M.M."/>
            <person name="Camargo E.P."/>
            <person name="Buck G.A."/>
        </authorList>
    </citation>
    <scope>NUCLEOTIDE SEQUENCE [LARGE SCALE GENOMIC DNA]</scope>
    <source>
        <strain evidence="8 9">TCC079E</strain>
    </source>
</reference>
<accession>M1LV24</accession>
<feature type="transmembrane region" description="Helical" evidence="7">
    <location>
        <begin position="73"/>
        <end position="90"/>
    </location>
</feature>
<dbReference type="GO" id="GO:0008961">
    <property type="term" value="F:phosphatidylglycerol-prolipoprotein diacylglyceryl transferase activity"/>
    <property type="evidence" value="ECO:0007669"/>
    <property type="project" value="UniProtKB-UniRule"/>
</dbReference>
<keyword evidence="8" id="KW-0449">Lipoprotein</keyword>
<keyword evidence="4 7" id="KW-0812">Transmembrane</keyword>